<proteinExistence type="predicted"/>
<organism evidence="1 2">
    <name type="scientific">Streptococcus iniae</name>
    <name type="common">Streptococcus shiloi</name>
    <dbReference type="NCBI Taxonomy" id="1346"/>
    <lineage>
        <taxon>Bacteria</taxon>
        <taxon>Bacillati</taxon>
        <taxon>Bacillota</taxon>
        <taxon>Bacilli</taxon>
        <taxon>Lactobacillales</taxon>
        <taxon>Streptococcaceae</taxon>
        <taxon>Streptococcus</taxon>
    </lineage>
</organism>
<accession>A0A3L8GEB4</accession>
<reference evidence="1 2" key="1">
    <citation type="submission" date="2018-06" db="EMBL/GenBank/DDBJ databases">
        <title>Mutators as drivers of adaptation in pathogenic bacteria and a risk factor for host jumps and vaccine escape.</title>
        <authorList>
            <person name="Barnes A.C."/>
            <person name="Silayeva O."/>
        </authorList>
    </citation>
    <scope>NUCLEOTIDE SEQUENCE [LARGE SCALE GENOMIC DNA]</scope>
    <source>
        <strain evidence="1 2">QMA0445</strain>
    </source>
</reference>
<keyword evidence="1" id="KW-0131">Cell cycle</keyword>
<dbReference type="AlphaFoldDB" id="A0A3L8GEB4"/>
<dbReference type="EMBL" id="QLQD01000075">
    <property type="protein sequence ID" value="RLU55281.1"/>
    <property type="molecule type" value="Genomic_DNA"/>
</dbReference>
<keyword evidence="1" id="KW-0132">Cell division</keyword>
<dbReference type="GO" id="GO:0051301">
    <property type="term" value="P:cell division"/>
    <property type="evidence" value="ECO:0007669"/>
    <property type="project" value="UniProtKB-KW"/>
</dbReference>
<dbReference type="Proteomes" id="UP000269148">
    <property type="component" value="Unassembled WGS sequence"/>
</dbReference>
<comment type="caution">
    <text evidence="1">The sequence shown here is derived from an EMBL/GenBank/DDBJ whole genome shotgun (WGS) entry which is preliminary data.</text>
</comment>
<dbReference type="RefSeq" id="WP_121792089.1">
    <property type="nucleotide sequence ID" value="NZ_QLQC01000078.1"/>
</dbReference>
<name>A0A3L8GEB4_STRIN</name>
<gene>
    <name evidence="1" type="ORF">DIY07_08825</name>
</gene>
<sequence length="114" mass="12978">MLLVSYYKQFRYDFRVENGKSVTISSQVKSVIPIGNEISDIHISNQDDLLTYTYNGQTKPLTSGSLIEGIRFYVVKEDIKIYTPLDQTSISFGHKKGYDLLFSAQSPNFLITKV</sequence>
<evidence type="ECO:0000313" key="1">
    <source>
        <dbReference type="EMBL" id="RLU55281.1"/>
    </source>
</evidence>
<protein>
    <submittedName>
        <fullName evidence="1">Cell division protein FtsK</fullName>
    </submittedName>
</protein>
<evidence type="ECO:0000313" key="2">
    <source>
        <dbReference type="Proteomes" id="UP000269148"/>
    </source>
</evidence>